<dbReference type="SUPFAM" id="SSF88723">
    <property type="entry name" value="PIN domain-like"/>
    <property type="match status" value="1"/>
</dbReference>
<feature type="domain" description="VapC9 PIN-like" evidence="1">
    <location>
        <begin position="4"/>
        <end position="105"/>
    </location>
</feature>
<dbReference type="Pfam" id="PF18477">
    <property type="entry name" value="PIN_9"/>
    <property type="match status" value="1"/>
</dbReference>
<dbReference type="EMBL" id="KF900555">
    <property type="protein sequence ID" value="AIE99138.1"/>
    <property type="molecule type" value="Genomic_DNA"/>
</dbReference>
<sequence>MVSVLVDACGWVAMMDAGLNLDEAMKNVVGKADLLVLDSVQNELELLSQRRKGLLLELLVNRSERVPDIEGMSHPDEMLVQMSTANGWPVLTVDRQLKERLIVSGGSYIEVTSGRSLRLFGP</sequence>
<dbReference type="InterPro" id="IPR029060">
    <property type="entry name" value="PIN-like_dom_sf"/>
</dbReference>
<organism evidence="2">
    <name type="scientific">uncultured marine group II/III euryarchaeote KM3_105_H04</name>
    <dbReference type="NCBI Taxonomy" id="1457848"/>
    <lineage>
        <taxon>Archaea</taxon>
        <taxon>Methanobacteriati</taxon>
        <taxon>Methanobacteriota</taxon>
        <taxon>environmental samples</taxon>
    </lineage>
</organism>
<dbReference type="Gene3D" id="3.40.50.1010">
    <property type="entry name" value="5'-nuclease"/>
    <property type="match status" value="1"/>
</dbReference>
<proteinExistence type="predicted"/>
<protein>
    <recommendedName>
        <fullName evidence="1">VapC9 PIN-like domain-containing protein</fullName>
    </recommendedName>
</protein>
<evidence type="ECO:0000313" key="2">
    <source>
        <dbReference type="EMBL" id="AIE99138.1"/>
    </source>
</evidence>
<dbReference type="InterPro" id="IPR041120">
    <property type="entry name" value="PIN_9"/>
</dbReference>
<evidence type="ECO:0000259" key="1">
    <source>
        <dbReference type="Pfam" id="PF18477"/>
    </source>
</evidence>
<dbReference type="AlphaFoldDB" id="A0A075G685"/>
<accession>A0A075G685</accession>
<reference evidence="2" key="1">
    <citation type="journal article" date="2014" name="Genome Biol. Evol.">
        <title>Pangenome evidence for extensive interdomain horizontal transfer affecting lineage core and shell genes in uncultured planktonic thaumarchaeota and euryarchaeota.</title>
        <authorList>
            <person name="Deschamps P."/>
            <person name="Zivanovic Y."/>
            <person name="Moreira D."/>
            <person name="Rodriguez-Valera F."/>
            <person name="Lopez-Garcia P."/>
        </authorList>
    </citation>
    <scope>NUCLEOTIDE SEQUENCE</scope>
</reference>
<name>A0A075G685_9EURY</name>